<keyword evidence="2" id="KW-1185">Reference proteome</keyword>
<dbReference type="EMBL" id="CP051139">
    <property type="protein sequence ID" value="QIW95899.1"/>
    <property type="molecule type" value="Genomic_DNA"/>
</dbReference>
<gene>
    <name evidence="1" type="ORF">AMS68_001417</name>
</gene>
<dbReference type="InterPro" id="IPR032675">
    <property type="entry name" value="LRR_dom_sf"/>
</dbReference>
<sequence>MHINDLPTELLDDILLKATALNEQNGERYTYGLSQALLPLEQTRISKYVRGPLSFESLRWDSTSSIRQVCSKWHEWAVAFNIEQVFERRWRGSERWADLTLRRPSYKLYEMIENPRGLAVYRDPYSNLKQTCSLLKALPETACHVRRLWFNGFYVAQTDRLILDIIAQCPQLELLSVPWTVLRRSTAEDWASLLKNGIDGAKPLYSLEIQSICLPKDQAAALQNETTTSPLLDSRVDFSALKRLKFFGNTIHKPVVDRDLLEIARTATGLTCLDFTNISTVSVAGMLAIVKASRSTLEVLEHSPRSSDGFYHPFPGTLDSGEHICELLTSLPKMRDLSISIPYMCAKLFSNHALNWEGELQVRATDICGCNATSTATTRGEKLEKVLVEARELIAARKRLGHQLSIELFFAGCIFEPDKKFVHGDFSLPTISSGGIWPSYSHNSTKGPYGSSGTYGKGDLSWDAVLEQDFLHGASAGHVSL</sequence>
<evidence type="ECO:0008006" key="3">
    <source>
        <dbReference type="Google" id="ProtNLM"/>
    </source>
</evidence>
<dbReference type="AlphaFoldDB" id="A0A6H0XN31"/>
<name>A0A6H0XN31_9PEZI</name>
<dbReference type="Gene3D" id="3.80.10.10">
    <property type="entry name" value="Ribonuclease Inhibitor"/>
    <property type="match status" value="1"/>
</dbReference>
<evidence type="ECO:0000313" key="2">
    <source>
        <dbReference type="Proteomes" id="UP000503462"/>
    </source>
</evidence>
<reference evidence="1 2" key="1">
    <citation type="journal article" date="2016" name="Sci. Rep.">
        <title>Peltaster fructicola genome reveals evolution from an invasive phytopathogen to an ectophytic parasite.</title>
        <authorList>
            <person name="Xu C."/>
            <person name="Chen H."/>
            <person name="Gleason M.L."/>
            <person name="Xu J.R."/>
            <person name="Liu H."/>
            <person name="Zhang R."/>
            <person name="Sun G."/>
        </authorList>
    </citation>
    <scope>NUCLEOTIDE SEQUENCE [LARGE SCALE GENOMIC DNA]</scope>
    <source>
        <strain evidence="1 2">LNHT1506</strain>
    </source>
</reference>
<organism evidence="1 2">
    <name type="scientific">Peltaster fructicola</name>
    <dbReference type="NCBI Taxonomy" id="286661"/>
    <lineage>
        <taxon>Eukaryota</taxon>
        <taxon>Fungi</taxon>
        <taxon>Dikarya</taxon>
        <taxon>Ascomycota</taxon>
        <taxon>Pezizomycotina</taxon>
        <taxon>Dothideomycetes</taxon>
        <taxon>Dothideomycetes incertae sedis</taxon>
        <taxon>Peltaster</taxon>
    </lineage>
</organism>
<accession>A0A6H0XN31</accession>
<protein>
    <recommendedName>
        <fullName evidence="3">F-box domain-containing protein</fullName>
    </recommendedName>
</protein>
<dbReference type="OrthoDB" id="5283561at2759"/>
<dbReference type="Proteomes" id="UP000503462">
    <property type="component" value="Chromosome 1"/>
</dbReference>
<proteinExistence type="predicted"/>
<evidence type="ECO:0000313" key="1">
    <source>
        <dbReference type="EMBL" id="QIW95899.1"/>
    </source>
</evidence>